<dbReference type="AlphaFoldDB" id="A0A7E4VWK6"/>
<reference evidence="2" key="2">
    <citation type="submission" date="2020-10" db="UniProtKB">
        <authorList>
            <consortium name="WormBaseParasite"/>
        </authorList>
    </citation>
    <scope>IDENTIFICATION</scope>
</reference>
<organism evidence="1 2">
    <name type="scientific">Panagrellus redivivus</name>
    <name type="common">Microworm</name>
    <dbReference type="NCBI Taxonomy" id="6233"/>
    <lineage>
        <taxon>Eukaryota</taxon>
        <taxon>Metazoa</taxon>
        <taxon>Ecdysozoa</taxon>
        <taxon>Nematoda</taxon>
        <taxon>Chromadorea</taxon>
        <taxon>Rhabditida</taxon>
        <taxon>Tylenchina</taxon>
        <taxon>Panagrolaimomorpha</taxon>
        <taxon>Panagrolaimoidea</taxon>
        <taxon>Panagrolaimidae</taxon>
        <taxon>Panagrellus</taxon>
    </lineage>
</organism>
<keyword evidence="1" id="KW-1185">Reference proteome</keyword>
<dbReference type="Proteomes" id="UP000492821">
    <property type="component" value="Unassembled WGS sequence"/>
</dbReference>
<evidence type="ECO:0000313" key="2">
    <source>
        <dbReference type="WBParaSite" id="Pan_g3309.t1"/>
    </source>
</evidence>
<protein>
    <submittedName>
        <fullName evidence="2">Carb-bd_dom_fam9 domain-containing protein</fullName>
    </submittedName>
</protein>
<sequence length="171" mass="19739">MPYPVLKLPYGLQQRLRSLATFKERYDLQIAVGSQKNHLGPLQIHHKHSSDTYMFLQKDYGKLEFLINHNVAIDCEDDNLHTIEGAIVVLNLQPSDYDCPFFDHEQDPEFKLSLRCFEAPKNAAELIHQKLGTSFKEFVYGTGCMDGVLTITIQDMDEQYETLWFQVGPEN</sequence>
<name>A0A7E4VWK6_PANRE</name>
<proteinExistence type="predicted"/>
<evidence type="ECO:0000313" key="1">
    <source>
        <dbReference type="Proteomes" id="UP000492821"/>
    </source>
</evidence>
<reference evidence="1" key="1">
    <citation type="journal article" date="2013" name="Genetics">
        <title>The draft genome and transcriptome of Panagrellus redivivus are shaped by the harsh demands of a free-living lifestyle.</title>
        <authorList>
            <person name="Srinivasan J."/>
            <person name="Dillman A.R."/>
            <person name="Macchietto M.G."/>
            <person name="Heikkinen L."/>
            <person name="Lakso M."/>
            <person name="Fracchia K.M."/>
            <person name="Antoshechkin I."/>
            <person name="Mortazavi A."/>
            <person name="Wong G."/>
            <person name="Sternberg P.W."/>
        </authorList>
    </citation>
    <scope>NUCLEOTIDE SEQUENCE [LARGE SCALE GENOMIC DNA]</scope>
    <source>
        <strain evidence="1">MT8872</strain>
    </source>
</reference>
<accession>A0A7E4VWK6</accession>
<dbReference type="WBParaSite" id="Pan_g3309.t1">
    <property type="protein sequence ID" value="Pan_g3309.t1"/>
    <property type="gene ID" value="Pan_g3309"/>
</dbReference>